<dbReference type="EMBL" id="CAJNXB010005838">
    <property type="protein sequence ID" value="CAF3451302.1"/>
    <property type="molecule type" value="Genomic_DNA"/>
</dbReference>
<evidence type="ECO:0000313" key="1">
    <source>
        <dbReference type="EMBL" id="CAF3415207.1"/>
    </source>
</evidence>
<sequence length="77" mass="8170">MLTKNKLLNEVIGTKKFYAIIADETEDISEVFFGFAALSDTTAAGIAKAIATFIQASGPKIEKNRDQGYDGANVVAG</sequence>
<organism evidence="1 5">
    <name type="scientific">Rotaria socialis</name>
    <dbReference type="NCBI Taxonomy" id="392032"/>
    <lineage>
        <taxon>Eukaryota</taxon>
        <taxon>Metazoa</taxon>
        <taxon>Spiralia</taxon>
        <taxon>Gnathifera</taxon>
        <taxon>Rotifera</taxon>
        <taxon>Eurotatoria</taxon>
        <taxon>Bdelloidea</taxon>
        <taxon>Philodinida</taxon>
        <taxon>Philodinidae</taxon>
        <taxon>Rotaria</taxon>
    </lineage>
</organism>
<dbReference type="Proteomes" id="UP000663833">
    <property type="component" value="Unassembled WGS sequence"/>
</dbReference>
<dbReference type="EMBL" id="CAJNYD010002386">
    <property type="protein sequence ID" value="CAF3415207.1"/>
    <property type="molecule type" value="Genomic_DNA"/>
</dbReference>
<evidence type="ECO:0000313" key="6">
    <source>
        <dbReference type="Proteomes" id="UP000663873"/>
    </source>
</evidence>
<dbReference type="EMBL" id="CAJOBP010000124">
    <property type="protein sequence ID" value="CAF4126820.1"/>
    <property type="molecule type" value="Genomic_DNA"/>
</dbReference>
<accession>A0A818BD13</accession>
<dbReference type="Proteomes" id="UP000663851">
    <property type="component" value="Unassembled WGS sequence"/>
</dbReference>
<name>A0A818BD13_9BILA</name>
<protein>
    <recommendedName>
        <fullName evidence="7">DUF4371 domain-containing protein</fullName>
    </recommendedName>
</protein>
<dbReference type="Proteomes" id="UP000663825">
    <property type="component" value="Unassembled WGS sequence"/>
</dbReference>
<proteinExistence type="predicted"/>
<evidence type="ECO:0000313" key="5">
    <source>
        <dbReference type="Proteomes" id="UP000663833"/>
    </source>
</evidence>
<evidence type="ECO:0000313" key="4">
    <source>
        <dbReference type="EMBL" id="CAF4194599.1"/>
    </source>
</evidence>
<dbReference type="EMBL" id="CAJOBO010000331">
    <property type="protein sequence ID" value="CAF4194599.1"/>
    <property type="molecule type" value="Genomic_DNA"/>
</dbReference>
<dbReference type="AlphaFoldDB" id="A0A818BD13"/>
<evidence type="ECO:0000313" key="3">
    <source>
        <dbReference type="EMBL" id="CAF4126820.1"/>
    </source>
</evidence>
<evidence type="ECO:0000313" key="2">
    <source>
        <dbReference type="EMBL" id="CAF3451302.1"/>
    </source>
</evidence>
<keyword evidence="6" id="KW-1185">Reference proteome</keyword>
<reference evidence="1" key="1">
    <citation type="submission" date="2021-02" db="EMBL/GenBank/DDBJ databases">
        <authorList>
            <person name="Nowell W R."/>
        </authorList>
    </citation>
    <scope>NUCLEOTIDE SEQUENCE</scope>
</reference>
<dbReference type="Proteomes" id="UP000663873">
    <property type="component" value="Unassembled WGS sequence"/>
</dbReference>
<gene>
    <name evidence="4" type="ORF">HFQ381_LOCUS7066</name>
    <name evidence="1" type="ORF">LUA448_LOCUS18896</name>
    <name evidence="2" type="ORF">TIS948_LOCUS31952</name>
    <name evidence="3" type="ORF">UJA718_LOCUS1944</name>
</gene>
<comment type="caution">
    <text evidence="1">The sequence shown here is derived from an EMBL/GenBank/DDBJ whole genome shotgun (WGS) entry which is preliminary data.</text>
</comment>
<evidence type="ECO:0008006" key="7">
    <source>
        <dbReference type="Google" id="ProtNLM"/>
    </source>
</evidence>